<reference evidence="6 7" key="1">
    <citation type="journal article" date="2015" name="Genome Announc.">
        <title>Complete Genome Sequence of Sedimenticola thiotaurini Strain SIP-G1, a Polyphosphate- and Polyhydroxyalkanoate-Accumulating Sulfur-Oxidizing Gammaproteobacterium Isolated from Salt Marsh Sediments.</title>
        <authorList>
            <person name="Flood B.E."/>
            <person name="Jones D.S."/>
            <person name="Bailey J.V."/>
        </authorList>
    </citation>
    <scope>NUCLEOTIDE SEQUENCE [LARGE SCALE GENOMIC DNA]</scope>
    <source>
        <strain evidence="6 7">SIP-G1</strain>
    </source>
</reference>
<evidence type="ECO:0000313" key="7">
    <source>
        <dbReference type="Proteomes" id="UP000034410"/>
    </source>
</evidence>
<evidence type="ECO:0000256" key="2">
    <source>
        <dbReference type="ARBA" id="ARBA00023125"/>
    </source>
</evidence>
<evidence type="ECO:0000256" key="1">
    <source>
        <dbReference type="ARBA" id="ARBA00023015"/>
    </source>
</evidence>
<dbReference type="InterPro" id="IPR001647">
    <property type="entry name" value="HTH_TetR"/>
</dbReference>
<dbReference type="RefSeq" id="WP_046860667.1">
    <property type="nucleotide sequence ID" value="NZ_CP011412.1"/>
</dbReference>
<dbReference type="PRINTS" id="PR00455">
    <property type="entry name" value="HTHTETR"/>
</dbReference>
<protein>
    <recommendedName>
        <fullName evidence="5">HTH tetR-type domain-containing protein</fullName>
    </recommendedName>
</protein>
<dbReference type="EMBL" id="CP011412">
    <property type="protein sequence ID" value="AKH21746.1"/>
    <property type="molecule type" value="Genomic_DNA"/>
</dbReference>
<name>A0A0F7JZL0_9GAMM</name>
<dbReference type="Pfam" id="PF00440">
    <property type="entry name" value="TetR_N"/>
    <property type="match status" value="1"/>
</dbReference>
<dbReference type="InterPro" id="IPR023772">
    <property type="entry name" value="DNA-bd_HTH_TetR-type_CS"/>
</dbReference>
<dbReference type="PROSITE" id="PS01081">
    <property type="entry name" value="HTH_TETR_1"/>
    <property type="match status" value="1"/>
</dbReference>
<dbReference type="InterPro" id="IPR009057">
    <property type="entry name" value="Homeodomain-like_sf"/>
</dbReference>
<dbReference type="InterPro" id="IPR050109">
    <property type="entry name" value="HTH-type_TetR-like_transc_reg"/>
</dbReference>
<proteinExistence type="predicted"/>
<dbReference type="KEGG" id="seds:AAY24_16925"/>
<dbReference type="GO" id="GO:0000976">
    <property type="term" value="F:transcription cis-regulatory region binding"/>
    <property type="evidence" value="ECO:0007669"/>
    <property type="project" value="TreeGrafter"/>
</dbReference>
<dbReference type="Proteomes" id="UP000034410">
    <property type="component" value="Chromosome"/>
</dbReference>
<keyword evidence="1" id="KW-0805">Transcription regulation</keyword>
<dbReference type="InterPro" id="IPR036271">
    <property type="entry name" value="Tet_transcr_reg_TetR-rel_C_sf"/>
</dbReference>
<dbReference type="PROSITE" id="PS50977">
    <property type="entry name" value="HTH_TETR_2"/>
    <property type="match status" value="1"/>
</dbReference>
<dbReference type="InterPro" id="IPR032551">
    <property type="entry name" value="BscR_C"/>
</dbReference>
<accession>A0A0F7JZL0</accession>
<feature type="DNA-binding region" description="H-T-H motif" evidence="4">
    <location>
        <begin position="35"/>
        <end position="54"/>
    </location>
</feature>
<dbReference type="PANTHER" id="PTHR30055">
    <property type="entry name" value="HTH-TYPE TRANSCRIPTIONAL REGULATOR RUTR"/>
    <property type="match status" value="1"/>
</dbReference>
<sequence length="213" mass="24129">MPFLNKREPSTETLDCRVLTAALDLFVERGFHNVSVHDIQRESRVSIGSIYKHFGGKEGVAKALYYHLLKEFEEMMERVMAEDMSCRERCNRVIALLLEYTESHTNIIEFMLHAKHREFLPDEPPICSSTPFEGMRKIVREGMETGEIRQGNPWVAAAAVFGSAFRLIHLRLDGVMDQPVTECYDDLIDAMWQGVAGGQGASRKRPQPVGLAS</sequence>
<evidence type="ECO:0000256" key="4">
    <source>
        <dbReference type="PROSITE-ProRule" id="PRU00335"/>
    </source>
</evidence>
<dbReference type="Gene3D" id="1.10.357.10">
    <property type="entry name" value="Tetracycline Repressor, domain 2"/>
    <property type="match status" value="1"/>
</dbReference>
<feature type="domain" description="HTH tetR-type" evidence="5">
    <location>
        <begin position="12"/>
        <end position="72"/>
    </location>
</feature>
<gene>
    <name evidence="6" type="ORF">AAY24_16925</name>
</gene>
<keyword evidence="7" id="KW-1185">Reference proteome</keyword>
<dbReference type="AlphaFoldDB" id="A0A0F7JZL0"/>
<dbReference type="PATRIC" id="fig|1543721.4.peg.3500"/>
<dbReference type="PANTHER" id="PTHR30055:SF234">
    <property type="entry name" value="HTH-TYPE TRANSCRIPTIONAL REGULATOR BETI"/>
    <property type="match status" value="1"/>
</dbReference>
<dbReference type="Pfam" id="PF16295">
    <property type="entry name" value="TetR_C_10"/>
    <property type="match status" value="1"/>
</dbReference>
<evidence type="ECO:0000313" key="6">
    <source>
        <dbReference type="EMBL" id="AKH21746.1"/>
    </source>
</evidence>
<organism evidence="6 7">
    <name type="scientific">Sedimenticola thiotaurini</name>
    <dbReference type="NCBI Taxonomy" id="1543721"/>
    <lineage>
        <taxon>Bacteria</taxon>
        <taxon>Pseudomonadati</taxon>
        <taxon>Pseudomonadota</taxon>
        <taxon>Gammaproteobacteria</taxon>
        <taxon>Chromatiales</taxon>
        <taxon>Sedimenticolaceae</taxon>
        <taxon>Sedimenticola</taxon>
    </lineage>
</organism>
<keyword evidence="2 4" id="KW-0238">DNA-binding</keyword>
<dbReference type="SUPFAM" id="SSF46689">
    <property type="entry name" value="Homeodomain-like"/>
    <property type="match status" value="1"/>
</dbReference>
<evidence type="ECO:0000256" key="3">
    <source>
        <dbReference type="ARBA" id="ARBA00023163"/>
    </source>
</evidence>
<evidence type="ECO:0000259" key="5">
    <source>
        <dbReference type="PROSITE" id="PS50977"/>
    </source>
</evidence>
<dbReference type="GO" id="GO:0003700">
    <property type="term" value="F:DNA-binding transcription factor activity"/>
    <property type="evidence" value="ECO:0007669"/>
    <property type="project" value="TreeGrafter"/>
</dbReference>
<dbReference type="OrthoDB" id="5816932at2"/>
<dbReference type="SUPFAM" id="SSF48498">
    <property type="entry name" value="Tetracyclin repressor-like, C-terminal domain"/>
    <property type="match status" value="1"/>
</dbReference>
<keyword evidence="3" id="KW-0804">Transcription</keyword>